<dbReference type="GO" id="GO:0016491">
    <property type="term" value="F:oxidoreductase activity"/>
    <property type="evidence" value="ECO:0007669"/>
    <property type="project" value="InterPro"/>
</dbReference>
<dbReference type="SUPFAM" id="SSF63380">
    <property type="entry name" value="Riboflavin synthase domain-like"/>
    <property type="match status" value="1"/>
</dbReference>
<accession>A0A6J7CSN3</accession>
<evidence type="ECO:0000313" key="2">
    <source>
        <dbReference type="EMBL" id="CAB4831232.1"/>
    </source>
</evidence>
<dbReference type="CDD" id="cd06193">
    <property type="entry name" value="siderophore_interacting"/>
    <property type="match status" value="1"/>
</dbReference>
<protein>
    <submittedName>
        <fullName evidence="3">Unannotated protein</fullName>
    </submittedName>
</protein>
<dbReference type="InterPro" id="IPR017927">
    <property type="entry name" value="FAD-bd_FR_type"/>
</dbReference>
<evidence type="ECO:0000313" key="3">
    <source>
        <dbReference type="EMBL" id="CAB4860871.1"/>
    </source>
</evidence>
<dbReference type="Gene3D" id="2.40.30.10">
    <property type="entry name" value="Translation factors"/>
    <property type="match status" value="1"/>
</dbReference>
<dbReference type="EMBL" id="CAFBPM010000009">
    <property type="protein sequence ID" value="CAB5023551.1"/>
    <property type="molecule type" value="Genomic_DNA"/>
</dbReference>
<reference evidence="3" key="1">
    <citation type="submission" date="2020-05" db="EMBL/GenBank/DDBJ databases">
        <authorList>
            <person name="Chiriac C."/>
            <person name="Salcher M."/>
            <person name="Ghai R."/>
            <person name="Kavagutti S V."/>
        </authorList>
    </citation>
    <scope>NUCLEOTIDE SEQUENCE</scope>
</reference>
<dbReference type="InterPro" id="IPR039261">
    <property type="entry name" value="FNR_nucleotide-bd"/>
</dbReference>
<dbReference type="PROSITE" id="PS51384">
    <property type="entry name" value="FAD_FR"/>
    <property type="match status" value="1"/>
</dbReference>
<dbReference type="EMBL" id="CAFBLT010000001">
    <property type="protein sequence ID" value="CAB4860871.1"/>
    <property type="molecule type" value="Genomic_DNA"/>
</dbReference>
<proteinExistence type="predicted"/>
<dbReference type="PANTHER" id="PTHR30157">
    <property type="entry name" value="FERRIC REDUCTASE, NADPH-DEPENDENT"/>
    <property type="match status" value="1"/>
</dbReference>
<feature type="domain" description="FAD-binding FR-type" evidence="1">
    <location>
        <begin position="20"/>
        <end position="123"/>
    </location>
</feature>
<name>A0A6J7CSN3_9ZZZZ</name>
<dbReference type="InterPro" id="IPR017938">
    <property type="entry name" value="Riboflavin_synthase-like_b-brl"/>
</dbReference>
<dbReference type="PANTHER" id="PTHR30157:SF0">
    <property type="entry name" value="NADPH-DEPENDENT FERRIC-CHELATE REDUCTASE"/>
    <property type="match status" value="1"/>
</dbReference>
<dbReference type="EMBL" id="CAFABE010000058">
    <property type="protein sequence ID" value="CAB4831232.1"/>
    <property type="molecule type" value="Genomic_DNA"/>
</dbReference>
<evidence type="ECO:0000259" key="1">
    <source>
        <dbReference type="PROSITE" id="PS51384"/>
    </source>
</evidence>
<dbReference type="AlphaFoldDB" id="A0A6J7CSN3"/>
<organism evidence="3">
    <name type="scientific">freshwater metagenome</name>
    <dbReference type="NCBI Taxonomy" id="449393"/>
    <lineage>
        <taxon>unclassified sequences</taxon>
        <taxon>metagenomes</taxon>
        <taxon>ecological metagenomes</taxon>
    </lineage>
</organism>
<dbReference type="Pfam" id="PF04954">
    <property type="entry name" value="SIP"/>
    <property type="match status" value="1"/>
</dbReference>
<gene>
    <name evidence="2" type="ORF">UFOPK3164_01200</name>
    <name evidence="3" type="ORF">UFOPK3427_00179</name>
    <name evidence="4" type="ORF">UFOPK4112_01062</name>
</gene>
<dbReference type="InterPro" id="IPR007037">
    <property type="entry name" value="SIP_rossman_dom"/>
</dbReference>
<dbReference type="Gene3D" id="3.40.50.80">
    <property type="entry name" value="Nucleotide-binding domain of ferredoxin-NADP reductase (FNR) module"/>
    <property type="match status" value="1"/>
</dbReference>
<evidence type="ECO:0000313" key="4">
    <source>
        <dbReference type="EMBL" id="CAB5023551.1"/>
    </source>
</evidence>
<sequence>MANSVPSTDTPSLLARLDGVAAYDLVVVARRQLSPAVLELVCEGDLSGFTAIPGNDLMMAVPLEGSDGTFRRRYTIRRHLTDSNQIVFWIDTTADGPGSRWAKETPIGSTIEAIGPRGKVTLDELADWHLFVGDLSFLSAAYAMAEAIEPPGQALFVFEIDDPKDVVLPTLDDLIGVTFCVVERGGRSFDDATGLQASLDALEFPSDLGHVYIGGELSVVGSLHAALLERGLGKEQINAKPYWRLGVANMAHGEPKKVEVS</sequence>
<dbReference type="InterPro" id="IPR039374">
    <property type="entry name" value="SIP_fam"/>
</dbReference>